<dbReference type="OrthoDB" id="7615957at2759"/>
<sequence>MLVFCKKERRNQRRRWKWKNEEIEEVEEFKYLGFTFKKNNKDNAHIKDVVRKAAAAMAQIWGIGERKFGGDFDRRIMMFNVMVKSIVLYGVEVWGWRE</sequence>
<name>A0A0J7JYY3_LASNI</name>
<gene>
    <name evidence="1" type="ORF">RF55_21022</name>
</gene>
<dbReference type="AlphaFoldDB" id="A0A0J7JYY3"/>
<protein>
    <submittedName>
        <fullName evidence="1">Uncharacterized protein</fullName>
    </submittedName>
</protein>
<proteinExistence type="predicted"/>
<accession>A0A0J7JYY3</accession>
<comment type="caution">
    <text evidence="1">The sequence shown here is derived from an EMBL/GenBank/DDBJ whole genome shotgun (WGS) entry which is preliminary data.</text>
</comment>
<dbReference type="PaxDb" id="67767-A0A0J7JYY3"/>
<reference evidence="1 2" key="1">
    <citation type="submission" date="2015-04" db="EMBL/GenBank/DDBJ databases">
        <title>Lasius niger genome sequencing.</title>
        <authorList>
            <person name="Konorov E.A."/>
            <person name="Nikitin M.A."/>
            <person name="Kirill M.V."/>
            <person name="Chang P."/>
        </authorList>
    </citation>
    <scope>NUCLEOTIDE SEQUENCE [LARGE SCALE GENOMIC DNA]</scope>
    <source>
        <tissue evidence="1">Whole</tissue>
    </source>
</reference>
<evidence type="ECO:0000313" key="1">
    <source>
        <dbReference type="EMBL" id="KMQ83071.1"/>
    </source>
</evidence>
<evidence type="ECO:0000313" key="2">
    <source>
        <dbReference type="Proteomes" id="UP000036403"/>
    </source>
</evidence>
<keyword evidence="2" id="KW-1185">Reference proteome</keyword>
<dbReference type="Proteomes" id="UP000036403">
    <property type="component" value="Unassembled WGS sequence"/>
</dbReference>
<organism evidence="1 2">
    <name type="scientific">Lasius niger</name>
    <name type="common">Black garden ant</name>
    <dbReference type="NCBI Taxonomy" id="67767"/>
    <lineage>
        <taxon>Eukaryota</taxon>
        <taxon>Metazoa</taxon>
        <taxon>Ecdysozoa</taxon>
        <taxon>Arthropoda</taxon>
        <taxon>Hexapoda</taxon>
        <taxon>Insecta</taxon>
        <taxon>Pterygota</taxon>
        <taxon>Neoptera</taxon>
        <taxon>Endopterygota</taxon>
        <taxon>Hymenoptera</taxon>
        <taxon>Apocrita</taxon>
        <taxon>Aculeata</taxon>
        <taxon>Formicoidea</taxon>
        <taxon>Formicidae</taxon>
        <taxon>Formicinae</taxon>
        <taxon>Lasius</taxon>
        <taxon>Lasius</taxon>
    </lineage>
</organism>
<dbReference type="STRING" id="67767.A0A0J7JYY3"/>
<dbReference type="EMBL" id="LBMM01021482">
    <property type="protein sequence ID" value="KMQ83071.1"/>
    <property type="molecule type" value="Genomic_DNA"/>
</dbReference>